<name>A0ABW5XTN9_9SPHI</name>
<organism evidence="1 2">
    <name type="scientific">Mucilaginibacter antarcticus</name>
    <dbReference type="NCBI Taxonomy" id="1855725"/>
    <lineage>
        <taxon>Bacteria</taxon>
        <taxon>Pseudomonadati</taxon>
        <taxon>Bacteroidota</taxon>
        <taxon>Sphingobacteriia</taxon>
        <taxon>Sphingobacteriales</taxon>
        <taxon>Sphingobacteriaceae</taxon>
        <taxon>Mucilaginibacter</taxon>
    </lineage>
</organism>
<dbReference type="Proteomes" id="UP001597601">
    <property type="component" value="Unassembled WGS sequence"/>
</dbReference>
<accession>A0ABW5XTN9</accession>
<evidence type="ECO:0000313" key="2">
    <source>
        <dbReference type="Proteomes" id="UP001597601"/>
    </source>
</evidence>
<dbReference type="InterPro" id="IPR008792">
    <property type="entry name" value="PQQD"/>
</dbReference>
<keyword evidence="2" id="KW-1185">Reference proteome</keyword>
<reference evidence="2" key="1">
    <citation type="journal article" date="2019" name="Int. J. Syst. Evol. Microbiol.">
        <title>The Global Catalogue of Microorganisms (GCM) 10K type strain sequencing project: providing services to taxonomists for standard genome sequencing and annotation.</title>
        <authorList>
            <consortium name="The Broad Institute Genomics Platform"/>
            <consortium name="The Broad Institute Genome Sequencing Center for Infectious Disease"/>
            <person name="Wu L."/>
            <person name="Ma J."/>
        </authorList>
    </citation>
    <scope>NUCLEOTIDE SEQUENCE [LARGE SCALE GENOMIC DNA]</scope>
    <source>
        <strain evidence="2">KCTC 52232</strain>
    </source>
</reference>
<dbReference type="EMBL" id="JBHUON010000026">
    <property type="protein sequence ID" value="MFD2866431.1"/>
    <property type="molecule type" value="Genomic_DNA"/>
</dbReference>
<gene>
    <name evidence="1" type="ORF">ACFSYC_17175</name>
</gene>
<dbReference type="Gene3D" id="1.10.10.1150">
    <property type="entry name" value="Coenzyme PQQ synthesis protein D (PqqD)"/>
    <property type="match status" value="1"/>
</dbReference>
<sequence>MRLKKNIATSENGFIFNPATGDSFSGNAIASEIILAMKTGTTVEQIKQDLLAKYEVNTDQLDRDWEDWAVQLREANLLDH</sequence>
<evidence type="ECO:0000313" key="1">
    <source>
        <dbReference type="EMBL" id="MFD2866431.1"/>
    </source>
</evidence>
<proteinExistence type="predicted"/>
<comment type="caution">
    <text evidence="1">The sequence shown here is derived from an EMBL/GenBank/DDBJ whole genome shotgun (WGS) entry which is preliminary data.</text>
</comment>
<dbReference type="Pfam" id="PF05402">
    <property type="entry name" value="PqqD"/>
    <property type="match status" value="1"/>
</dbReference>
<protein>
    <submittedName>
        <fullName evidence="1">PqqD family protein</fullName>
    </submittedName>
</protein>
<dbReference type="RefSeq" id="WP_377130054.1">
    <property type="nucleotide sequence ID" value="NZ_JBHUHN010000001.1"/>
</dbReference>
<dbReference type="InterPro" id="IPR041881">
    <property type="entry name" value="PqqD_sf"/>
</dbReference>